<protein>
    <submittedName>
        <fullName evidence="1">Uncharacterized protein</fullName>
    </submittedName>
</protein>
<reference evidence="1 2" key="1">
    <citation type="submission" date="2024-03" db="EMBL/GenBank/DDBJ databases">
        <title>The Acrasis kona genome and developmental transcriptomes reveal deep origins of eukaryotic multicellular pathways.</title>
        <authorList>
            <person name="Sheikh S."/>
            <person name="Fu C.-J."/>
            <person name="Brown M.W."/>
            <person name="Baldauf S.L."/>
        </authorList>
    </citation>
    <scope>NUCLEOTIDE SEQUENCE [LARGE SCALE GENOMIC DNA]</scope>
    <source>
        <strain evidence="1 2">ATCC MYA-3509</strain>
    </source>
</reference>
<gene>
    <name evidence="1" type="ORF">AKO1_000935</name>
</gene>
<dbReference type="Proteomes" id="UP001431209">
    <property type="component" value="Unassembled WGS sequence"/>
</dbReference>
<name>A0AAW2ZTN8_9EUKA</name>
<evidence type="ECO:0000313" key="1">
    <source>
        <dbReference type="EMBL" id="KAL0492066.1"/>
    </source>
</evidence>
<sequence length="262" mass="30032">MDFRVLLCEVVRHINKLTFVRRSKLSKRKNTNMEEVYVGAFDDAIRRCFPDQTVEILQQVDCSDQKLDRFYNINGWKFAVEFGADLSIGGDISDNHSLDHRVLEQAVKYHKQLSPDETWVICWSGGPKRGKRFETEYEGLDKGVHIAYVEHTTLFSTANVHFSNTDTRKINTLDINLRAPSGTVAQQQNKVLKVEVLDADDDIVPFDACSFEQLLERAGECVKGEVTKVKYDGRVIKSEESFQAMVNQNGQRKRIEVVKKQL</sequence>
<evidence type="ECO:0000313" key="2">
    <source>
        <dbReference type="Proteomes" id="UP001431209"/>
    </source>
</evidence>
<comment type="caution">
    <text evidence="1">The sequence shown here is derived from an EMBL/GenBank/DDBJ whole genome shotgun (WGS) entry which is preliminary data.</text>
</comment>
<proteinExistence type="predicted"/>
<dbReference type="EMBL" id="JAOPGA020001948">
    <property type="protein sequence ID" value="KAL0492066.1"/>
    <property type="molecule type" value="Genomic_DNA"/>
</dbReference>
<dbReference type="AlphaFoldDB" id="A0AAW2ZTN8"/>
<organism evidence="1 2">
    <name type="scientific">Acrasis kona</name>
    <dbReference type="NCBI Taxonomy" id="1008807"/>
    <lineage>
        <taxon>Eukaryota</taxon>
        <taxon>Discoba</taxon>
        <taxon>Heterolobosea</taxon>
        <taxon>Tetramitia</taxon>
        <taxon>Eutetramitia</taxon>
        <taxon>Acrasidae</taxon>
        <taxon>Acrasis</taxon>
    </lineage>
</organism>
<accession>A0AAW2ZTN8</accession>
<keyword evidence="2" id="KW-1185">Reference proteome</keyword>